<dbReference type="GO" id="GO:0019867">
    <property type="term" value="C:outer membrane"/>
    <property type="evidence" value="ECO:0007669"/>
    <property type="project" value="InterPro"/>
</dbReference>
<keyword evidence="4" id="KW-1185">Reference proteome</keyword>
<dbReference type="InterPro" id="IPR036908">
    <property type="entry name" value="RlpA-like_sf"/>
</dbReference>
<evidence type="ECO:0000313" key="3">
    <source>
        <dbReference type="EMBL" id="GGH88211.1"/>
    </source>
</evidence>
<dbReference type="InterPro" id="IPR010611">
    <property type="entry name" value="3D_dom"/>
</dbReference>
<dbReference type="Gene3D" id="2.40.40.10">
    <property type="entry name" value="RlpA-like domain"/>
    <property type="match status" value="1"/>
</dbReference>
<dbReference type="CDD" id="cd22786">
    <property type="entry name" value="DPBB_YuiC-like"/>
    <property type="match status" value="1"/>
</dbReference>
<dbReference type="AlphaFoldDB" id="A0A8J2ZZD8"/>
<reference evidence="3" key="1">
    <citation type="journal article" date="2014" name="Int. J. Syst. Evol. Microbiol.">
        <title>Complete genome sequence of Corynebacterium casei LMG S-19264T (=DSM 44701T), isolated from a smear-ripened cheese.</title>
        <authorList>
            <consortium name="US DOE Joint Genome Institute (JGI-PGF)"/>
            <person name="Walter F."/>
            <person name="Albersmeier A."/>
            <person name="Kalinowski J."/>
            <person name="Ruckert C."/>
        </authorList>
    </citation>
    <scope>NUCLEOTIDE SEQUENCE</scope>
    <source>
        <strain evidence="3">CGMCC 1.12777</strain>
    </source>
</reference>
<evidence type="ECO:0000313" key="4">
    <source>
        <dbReference type="Proteomes" id="UP000656813"/>
    </source>
</evidence>
<sequence>MKWLTKGVLLMLIVFTLFLIPKTSLAAGKQSVSDLFIPEVHGHLPISSNNKDDDLDKHATYLKKIPHSHYHKSAKEYMKKIADKQHKKNTIEVKATAYTAQCKGCSGITKSGYDLEKHPQAKVIAVDPDVIPLGSTLYVPGYGVAKAADTGGAIDGHHIDVYFHSNQDAREWGVKHMNVTILSS</sequence>
<reference evidence="3" key="2">
    <citation type="submission" date="2020-09" db="EMBL/GenBank/DDBJ databases">
        <authorList>
            <person name="Sun Q."/>
            <person name="Zhou Y."/>
        </authorList>
    </citation>
    <scope>NUCLEOTIDE SEQUENCE</scope>
    <source>
        <strain evidence="3">CGMCC 1.12777</strain>
    </source>
</reference>
<dbReference type="PANTHER" id="PTHR39160:SF4">
    <property type="entry name" value="RESUSCITATION-PROMOTING FACTOR RPFB"/>
    <property type="match status" value="1"/>
</dbReference>
<organism evidence="3 4">
    <name type="scientific">Pullulanibacillus pueri</name>
    <dbReference type="NCBI Taxonomy" id="1437324"/>
    <lineage>
        <taxon>Bacteria</taxon>
        <taxon>Bacillati</taxon>
        <taxon>Bacillota</taxon>
        <taxon>Bacilli</taxon>
        <taxon>Bacillales</taxon>
        <taxon>Sporolactobacillaceae</taxon>
        <taxon>Pullulanibacillus</taxon>
    </lineage>
</organism>
<dbReference type="RefSeq" id="WP_188499153.1">
    <property type="nucleotide sequence ID" value="NZ_BMFV01000048.1"/>
</dbReference>
<dbReference type="Pfam" id="PF06725">
    <property type="entry name" value="3D"/>
    <property type="match status" value="1"/>
</dbReference>
<proteinExistence type="predicted"/>
<dbReference type="EMBL" id="BMFV01000048">
    <property type="protein sequence ID" value="GGH88211.1"/>
    <property type="molecule type" value="Genomic_DNA"/>
</dbReference>
<feature type="domain" description="3D" evidence="2">
    <location>
        <begin position="122"/>
        <end position="182"/>
    </location>
</feature>
<dbReference type="GO" id="GO:0009254">
    <property type="term" value="P:peptidoglycan turnover"/>
    <property type="evidence" value="ECO:0007669"/>
    <property type="project" value="InterPro"/>
</dbReference>
<accession>A0A8J2ZZD8</accession>
<name>A0A8J2ZZD8_9BACL</name>
<evidence type="ECO:0000256" key="1">
    <source>
        <dbReference type="ARBA" id="ARBA00022729"/>
    </source>
</evidence>
<protein>
    <recommendedName>
        <fullName evidence="2">3D domain-containing protein</fullName>
    </recommendedName>
</protein>
<dbReference type="Proteomes" id="UP000656813">
    <property type="component" value="Unassembled WGS sequence"/>
</dbReference>
<gene>
    <name evidence="3" type="ORF">GCM10007096_40030</name>
</gene>
<dbReference type="PANTHER" id="PTHR39160">
    <property type="entry name" value="CELL WALL-BINDING PROTEIN YOCH"/>
    <property type="match status" value="1"/>
</dbReference>
<evidence type="ECO:0000259" key="2">
    <source>
        <dbReference type="Pfam" id="PF06725"/>
    </source>
</evidence>
<keyword evidence="1" id="KW-0732">Signal</keyword>
<dbReference type="SUPFAM" id="SSF50685">
    <property type="entry name" value="Barwin-like endoglucanases"/>
    <property type="match status" value="1"/>
</dbReference>
<dbReference type="GO" id="GO:0004553">
    <property type="term" value="F:hydrolase activity, hydrolyzing O-glycosyl compounds"/>
    <property type="evidence" value="ECO:0007669"/>
    <property type="project" value="InterPro"/>
</dbReference>
<comment type="caution">
    <text evidence="3">The sequence shown here is derived from an EMBL/GenBank/DDBJ whole genome shotgun (WGS) entry which is preliminary data.</text>
</comment>
<dbReference type="InterPro" id="IPR051933">
    <property type="entry name" value="Resuscitation_pf_RpfB"/>
</dbReference>